<name>A0A2M8Q7Y8_9CHLR</name>
<accession>A0A2M8Q7Y8</accession>
<evidence type="ECO:0000313" key="2">
    <source>
        <dbReference type="Proteomes" id="UP000230790"/>
    </source>
</evidence>
<evidence type="ECO:0000313" key="1">
    <source>
        <dbReference type="EMBL" id="PJF45912.1"/>
    </source>
</evidence>
<dbReference type="Proteomes" id="UP000230790">
    <property type="component" value="Unassembled WGS sequence"/>
</dbReference>
<dbReference type="EMBL" id="PGTN01000641">
    <property type="protein sequence ID" value="PJF45912.1"/>
    <property type="molecule type" value="Genomic_DNA"/>
</dbReference>
<organism evidence="1 2">
    <name type="scientific">Candidatus Thermofonsia Clade 3 bacterium</name>
    <dbReference type="NCBI Taxonomy" id="2364212"/>
    <lineage>
        <taxon>Bacteria</taxon>
        <taxon>Bacillati</taxon>
        <taxon>Chloroflexota</taxon>
        <taxon>Candidatus Thermofontia</taxon>
        <taxon>Candidatus Thermofonsia Clade 3</taxon>
    </lineage>
</organism>
<proteinExistence type="predicted"/>
<reference evidence="1 2" key="1">
    <citation type="submission" date="2017-11" db="EMBL/GenBank/DDBJ databases">
        <title>Evolution of Phototrophy in the Chloroflexi Phylum Driven by Horizontal Gene Transfer.</title>
        <authorList>
            <person name="Ward L.M."/>
            <person name="Hemp J."/>
            <person name="Shih P.M."/>
            <person name="Mcglynn S.E."/>
            <person name="Fischer W."/>
        </authorList>
    </citation>
    <scope>NUCLEOTIDE SEQUENCE [LARGE SCALE GENOMIC DNA]</scope>
    <source>
        <strain evidence="1">JP3_7</strain>
    </source>
</reference>
<sequence>MWQHRHKWPDRRIHLTLTLPHDWLDRLLTISQAAGVIVLDAAEIEDGVWKAAWLEQSRGLKLNKVEGYLVRAGDKYVRAETEQGALAKARRIEQKAETATAAAAA</sequence>
<protein>
    <submittedName>
        <fullName evidence="1">Uncharacterized protein</fullName>
    </submittedName>
</protein>
<dbReference type="AlphaFoldDB" id="A0A2M8Q7Y8"/>
<gene>
    <name evidence="1" type="ORF">CUN48_16475</name>
</gene>
<comment type="caution">
    <text evidence="1">The sequence shown here is derived from an EMBL/GenBank/DDBJ whole genome shotgun (WGS) entry which is preliminary data.</text>
</comment>